<dbReference type="GO" id="GO:0005737">
    <property type="term" value="C:cytoplasm"/>
    <property type="evidence" value="ECO:0007669"/>
    <property type="project" value="UniProtKB-SubCell"/>
</dbReference>
<evidence type="ECO:0000256" key="7">
    <source>
        <dbReference type="ARBA" id="ARBA00034307"/>
    </source>
</evidence>
<evidence type="ECO:0000259" key="15">
    <source>
        <dbReference type="Pfam" id="PF02771"/>
    </source>
</evidence>
<gene>
    <name evidence="17" type="ORF">D7S86_02780</name>
</gene>
<feature type="domain" description="Acyl-CoA dehydrogenase C-terminal" evidence="16">
    <location>
        <begin position="239"/>
        <end position="374"/>
    </location>
</feature>
<dbReference type="SUPFAM" id="SSF47203">
    <property type="entry name" value="Acyl-CoA dehydrogenase C-terminal domain-like"/>
    <property type="match status" value="1"/>
</dbReference>
<comment type="subcellular location">
    <subcellularLocation>
        <location evidence="1">Cytoplasm</location>
    </subcellularLocation>
</comment>
<sequence length="399" mass="43938">MKHFHAESQFASEPWNATVEAVAKRLADTAIERDRAGGTAKAERDVIRESGLLTLSTPVELGGLGADWTSVLDVVRRFAEVDSSLAHLFGFHHLLLATTRLFGRESQWAPWYEHSARHRWFWGNALNPLDRGARATPDPDAEGGFLFSGTKRFCSGASDSDMLVASAFTHDDRLLIGVVPTTRAGISIRDDWDNMGQRQTDSGTVDFNAVRFDADALLTDPGPLSTPFACLRPLLAQLILSNIYLGLGNGALREARAFVQTNQRPWIASTAATPQQDPYVLTHFGDFWLGLESARLLTSRAAALFDDAWRHGASLTEAQRGETAIAVAAAKVASTRAGLDVAHRMFEVTGARATTAALRLDRYWRNLRVHTLHDPVDYKVRELGDWALNDGLPRPSFYS</sequence>
<reference evidence="17 18" key="1">
    <citation type="submission" date="2018-10" db="EMBL/GenBank/DDBJ databases">
        <title>Robbsia sp. DHC34, isolated from soil.</title>
        <authorList>
            <person name="Gao Z.-H."/>
            <person name="Qiu L.-H."/>
        </authorList>
    </citation>
    <scope>NUCLEOTIDE SEQUENCE [LARGE SCALE GENOMIC DNA]</scope>
    <source>
        <strain evidence="17 18">DHC34</strain>
    </source>
</reference>
<evidence type="ECO:0000256" key="12">
    <source>
        <dbReference type="ARBA" id="ARBA00048445"/>
    </source>
</evidence>
<evidence type="ECO:0000256" key="9">
    <source>
        <dbReference type="ARBA" id="ARBA00034328"/>
    </source>
</evidence>
<keyword evidence="18" id="KW-1185">Reference proteome</keyword>
<comment type="similarity">
    <text evidence="8">Belongs to the DszC flavin monooxygenase family.</text>
</comment>
<dbReference type="RefSeq" id="WP_121083166.1">
    <property type="nucleotide sequence ID" value="NZ_RBZU01000001.1"/>
</dbReference>
<dbReference type="InterPro" id="IPR013107">
    <property type="entry name" value="Acyl-CoA_DH_C"/>
</dbReference>
<evidence type="ECO:0000256" key="11">
    <source>
        <dbReference type="ARBA" id="ARBA00047859"/>
    </source>
</evidence>
<dbReference type="EMBL" id="RBZU01000001">
    <property type="protein sequence ID" value="RKP58870.1"/>
    <property type="molecule type" value="Genomic_DNA"/>
</dbReference>
<comment type="catalytic activity">
    <reaction evidence="12">
        <text>dibenzothiophene 5-oxide + FMNH2 + O2 = dibenzothiophene 5,5-dioxide + FMN + H2O + H(+)</text>
        <dbReference type="Rhea" id="RHEA:49080"/>
        <dbReference type="ChEBI" id="CHEBI:15377"/>
        <dbReference type="ChEBI" id="CHEBI:15378"/>
        <dbReference type="ChEBI" id="CHEBI:15379"/>
        <dbReference type="ChEBI" id="CHEBI:23683"/>
        <dbReference type="ChEBI" id="CHEBI:57618"/>
        <dbReference type="ChEBI" id="CHEBI:58210"/>
        <dbReference type="ChEBI" id="CHEBI:90356"/>
    </reaction>
</comment>
<evidence type="ECO:0000256" key="8">
    <source>
        <dbReference type="ARBA" id="ARBA00034317"/>
    </source>
</evidence>
<dbReference type="InterPro" id="IPR046373">
    <property type="entry name" value="Acyl-CoA_Oxase/DH_mid-dom_sf"/>
</dbReference>
<dbReference type="PIRSF" id="PIRSF016578">
    <property type="entry name" value="HsaA"/>
    <property type="match status" value="1"/>
</dbReference>
<evidence type="ECO:0000256" key="5">
    <source>
        <dbReference type="ARBA" id="ARBA00023002"/>
    </source>
</evidence>
<dbReference type="InterPro" id="IPR036250">
    <property type="entry name" value="AcylCo_DH-like_C"/>
</dbReference>
<evidence type="ECO:0000256" key="10">
    <source>
        <dbReference type="ARBA" id="ARBA00034345"/>
    </source>
</evidence>
<proteinExistence type="inferred from homology"/>
<dbReference type="AlphaFoldDB" id="A0A494YAV1"/>
<name>A0A494YAV1_9BURK</name>
<keyword evidence="6 17" id="KW-0503">Monooxygenase</keyword>
<evidence type="ECO:0000313" key="18">
    <source>
        <dbReference type="Proteomes" id="UP000270342"/>
    </source>
</evidence>
<dbReference type="Gene3D" id="1.20.140.10">
    <property type="entry name" value="Butyryl-CoA Dehydrogenase, subunit A, domain 3"/>
    <property type="match status" value="1"/>
</dbReference>
<comment type="pathway">
    <text evidence="7">Sulfur metabolism; dibenzothiophene degradation.</text>
</comment>
<dbReference type="PANTHER" id="PTHR43884:SF12">
    <property type="entry name" value="ISOVALERYL-COA DEHYDROGENASE, MITOCHONDRIAL-RELATED"/>
    <property type="match status" value="1"/>
</dbReference>
<dbReference type="GO" id="GO:0050660">
    <property type="term" value="F:flavin adenine dinucleotide binding"/>
    <property type="evidence" value="ECO:0007669"/>
    <property type="project" value="InterPro"/>
</dbReference>
<comment type="catalytic activity">
    <reaction evidence="13">
        <text>dibenzothiophene + 2 FMNH2 + 2 O2 = dibenzothiophene 5,5-dioxide + 2 FMN + 2 H2O + 2 H(+)</text>
        <dbReference type="Rhea" id="RHEA:49072"/>
        <dbReference type="ChEBI" id="CHEBI:15377"/>
        <dbReference type="ChEBI" id="CHEBI:15378"/>
        <dbReference type="ChEBI" id="CHEBI:15379"/>
        <dbReference type="ChEBI" id="CHEBI:23681"/>
        <dbReference type="ChEBI" id="CHEBI:57618"/>
        <dbReference type="ChEBI" id="CHEBI:58210"/>
        <dbReference type="ChEBI" id="CHEBI:90356"/>
        <dbReference type="EC" id="1.14.14.21"/>
    </reaction>
</comment>
<dbReference type="GO" id="GO:0004497">
    <property type="term" value="F:monooxygenase activity"/>
    <property type="evidence" value="ECO:0007669"/>
    <property type="project" value="UniProtKB-KW"/>
</dbReference>
<dbReference type="GO" id="GO:0008470">
    <property type="term" value="F:3-methylbutanoyl-CoA dehydrogenase activity"/>
    <property type="evidence" value="ECO:0007669"/>
    <property type="project" value="TreeGrafter"/>
</dbReference>
<dbReference type="Gene3D" id="2.40.110.10">
    <property type="entry name" value="Butyryl-CoA Dehydrogenase, subunit A, domain 2"/>
    <property type="match status" value="1"/>
</dbReference>
<evidence type="ECO:0000256" key="6">
    <source>
        <dbReference type="ARBA" id="ARBA00023033"/>
    </source>
</evidence>
<dbReference type="SUPFAM" id="SSF56645">
    <property type="entry name" value="Acyl-CoA dehydrogenase NM domain-like"/>
    <property type="match status" value="1"/>
</dbReference>
<dbReference type="InterPro" id="IPR037069">
    <property type="entry name" value="AcylCoA_DH/ox_N_sf"/>
</dbReference>
<feature type="domain" description="Acyl-CoA dehydrogenase/oxidase N-terminal" evidence="15">
    <location>
        <begin position="20"/>
        <end position="112"/>
    </location>
</feature>
<dbReference type="EC" id="1.14.14.21" evidence="9"/>
<keyword evidence="2" id="KW-0285">Flavoprotein</keyword>
<dbReference type="InterPro" id="IPR009100">
    <property type="entry name" value="AcylCoA_DH/oxidase_NM_dom_sf"/>
</dbReference>
<dbReference type="PANTHER" id="PTHR43884">
    <property type="entry name" value="ACYL-COA DEHYDROGENASE"/>
    <property type="match status" value="1"/>
</dbReference>
<dbReference type="Pfam" id="PF02770">
    <property type="entry name" value="Acyl-CoA_dh_M"/>
    <property type="match status" value="1"/>
</dbReference>
<evidence type="ECO:0000256" key="3">
    <source>
        <dbReference type="ARBA" id="ARBA00022643"/>
    </source>
</evidence>
<evidence type="ECO:0000313" key="17">
    <source>
        <dbReference type="EMBL" id="RKP58870.1"/>
    </source>
</evidence>
<evidence type="ECO:0000256" key="2">
    <source>
        <dbReference type="ARBA" id="ARBA00022630"/>
    </source>
</evidence>
<evidence type="ECO:0000259" key="16">
    <source>
        <dbReference type="Pfam" id="PF08028"/>
    </source>
</evidence>
<evidence type="ECO:0000259" key="14">
    <source>
        <dbReference type="Pfam" id="PF02770"/>
    </source>
</evidence>
<evidence type="ECO:0000256" key="4">
    <source>
        <dbReference type="ARBA" id="ARBA00022741"/>
    </source>
</evidence>
<dbReference type="InterPro" id="IPR013786">
    <property type="entry name" value="AcylCoA_DH/ox_N"/>
</dbReference>
<dbReference type="InterPro" id="IPR006091">
    <property type="entry name" value="Acyl-CoA_Oxase/DH_mid-dom"/>
</dbReference>
<keyword evidence="4" id="KW-0547">Nucleotide-binding</keyword>
<dbReference type="GO" id="GO:0006552">
    <property type="term" value="P:L-leucine catabolic process"/>
    <property type="evidence" value="ECO:0007669"/>
    <property type="project" value="TreeGrafter"/>
</dbReference>
<feature type="domain" description="Acyl-CoA oxidase/dehydrogenase middle" evidence="14">
    <location>
        <begin position="141"/>
        <end position="210"/>
    </location>
</feature>
<organism evidence="17 18">
    <name type="scientific">Pararobbsia silviterrae</name>
    <dbReference type="NCBI Taxonomy" id="1792498"/>
    <lineage>
        <taxon>Bacteria</taxon>
        <taxon>Pseudomonadati</taxon>
        <taxon>Pseudomonadota</taxon>
        <taxon>Betaproteobacteria</taxon>
        <taxon>Burkholderiales</taxon>
        <taxon>Burkholderiaceae</taxon>
        <taxon>Pararobbsia</taxon>
    </lineage>
</organism>
<evidence type="ECO:0000256" key="1">
    <source>
        <dbReference type="ARBA" id="ARBA00004496"/>
    </source>
</evidence>
<evidence type="ECO:0000256" key="13">
    <source>
        <dbReference type="ARBA" id="ARBA00049456"/>
    </source>
</evidence>
<accession>A0A494YAV1</accession>
<comment type="catalytic activity">
    <reaction evidence="11">
        <text>dibenzothiophene + FMNH2 + O2 = dibenzothiophene 5-oxide + FMN + H2O + H(+)</text>
        <dbReference type="Rhea" id="RHEA:49076"/>
        <dbReference type="ChEBI" id="CHEBI:15377"/>
        <dbReference type="ChEBI" id="CHEBI:15378"/>
        <dbReference type="ChEBI" id="CHEBI:15379"/>
        <dbReference type="ChEBI" id="CHEBI:23681"/>
        <dbReference type="ChEBI" id="CHEBI:23683"/>
        <dbReference type="ChEBI" id="CHEBI:57618"/>
        <dbReference type="ChEBI" id="CHEBI:58210"/>
    </reaction>
</comment>
<dbReference type="Gene3D" id="1.10.540.10">
    <property type="entry name" value="Acyl-CoA dehydrogenase/oxidase, N-terminal domain"/>
    <property type="match status" value="1"/>
</dbReference>
<comment type="caution">
    <text evidence="17">The sequence shown here is derived from an EMBL/GenBank/DDBJ whole genome shotgun (WGS) entry which is preliminary data.</text>
</comment>
<keyword evidence="3" id="KW-0288">FMN</keyword>
<dbReference type="OrthoDB" id="571684at2"/>
<keyword evidence="5" id="KW-0560">Oxidoreductase</keyword>
<dbReference type="Pfam" id="PF02771">
    <property type="entry name" value="Acyl-CoA_dh_N"/>
    <property type="match status" value="1"/>
</dbReference>
<dbReference type="Pfam" id="PF08028">
    <property type="entry name" value="Acyl-CoA_dh_2"/>
    <property type="match status" value="1"/>
</dbReference>
<dbReference type="Proteomes" id="UP000270342">
    <property type="component" value="Unassembled WGS sequence"/>
</dbReference>
<protein>
    <recommendedName>
        <fullName evidence="10">Dibenzothiophene monooxygenase</fullName>
        <ecNumber evidence="9">1.14.14.21</ecNumber>
    </recommendedName>
</protein>